<dbReference type="EMBL" id="HBGS01009088">
    <property type="protein sequence ID" value="CAD9383148.1"/>
    <property type="molecule type" value="Transcribed_RNA"/>
</dbReference>
<sequence length="114" mass="13243">MQQRIYTNTRGKKIGLLSRNHQSYDPTFILFDCGRDDGIDSWLERKTYHLKTGQIVKNELMTIPLYLLVHDIKSKISFHTSAAIDRVLRAQFCVFLLSTPPSYSTRFVSLTFDL</sequence>
<reference evidence="1" key="1">
    <citation type="submission" date="2021-01" db="EMBL/GenBank/DDBJ databases">
        <authorList>
            <person name="Corre E."/>
            <person name="Pelletier E."/>
            <person name="Niang G."/>
            <person name="Scheremetjew M."/>
            <person name="Finn R."/>
            <person name="Kale V."/>
            <person name="Holt S."/>
            <person name="Cochrane G."/>
            <person name="Meng A."/>
            <person name="Brown T."/>
            <person name="Cohen L."/>
        </authorList>
    </citation>
    <scope>NUCLEOTIDE SEQUENCE</scope>
    <source>
        <strain evidence="1">CCMP1381</strain>
    </source>
</reference>
<dbReference type="AlphaFoldDB" id="A0A7S2FAR9"/>
<protein>
    <submittedName>
        <fullName evidence="1">Uncharacterized protein</fullName>
    </submittedName>
</protein>
<accession>A0A7S2FAR9</accession>
<gene>
    <name evidence="1" type="ORF">DSPE1174_LOCUS4782</name>
</gene>
<name>A0A7S2FAR9_9STRA</name>
<organism evidence="1">
    <name type="scientific">Octactis speculum</name>
    <dbReference type="NCBI Taxonomy" id="3111310"/>
    <lineage>
        <taxon>Eukaryota</taxon>
        <taxon>Sar</taxon>
        <taxon>Stramenopiles</taxon>
        <taxon>Ochrophyta</taxon>
        <taxon>Dictyochophyceae</taxon>
        <taxon>Dictyochales</taxon>
        <taxon>Dictyochaceae</taxon>
        <taxon>Octactis</taxon>
    </lineage>
</organism>
<proteinExistence type="predicted"/>
<evidence type="ECO:0000313" key="1">
    <source>
        <dbReference type="EMBL" id="CAD9383148.1"/>
    </source>
</evidence>